<accession>A0ABQ0MTG6</accession>
<keyword evidence="2" id="KW-1185">Reference proteome</keyword>
<evidence type="ECO:0000313" key="1">
    <source>
        <dbReference type="EMBL" id="GAW95642.1"/>
    </source>
</evidence>
<organism evidence="1 2">
    <name type="scientific">Colwellia marinimaniae</name>
    <dbReference type="NCBI Taxonomy" id="1513592"/>
    <lineage>
        <taxon>Bacteria</taxon>
        <taxon>Pseudomonadati</taxon>
        <taxon>Pseudomonadota</taxon>
        <taxon>Gammaproteobacteria</taxon>
        <taxon>Alteromonadales</taxon>
        <taxon>Colwelliaceae</taxon>
        <taxon>Colwellia</taxon>
    </lineage>
</organism>
<dbReference type="Proteomes" id="UP000197068">
    <property type="component" value="Unassembled WGS sequence"/>
</dbReference>
<dbReference type="Gene3D" id="2.40.160.20">
    <property type="match status" value="1"/>
</dbReference>
<comment type="caution">
    <text evidence="1">The sequence shown here is derived from an EMBL/GenBank/DDBJ whole genome shotgun (WGS) entry which is preliminary data.</text>
</comment>
<gene>
    <name evidence="1" type="ORF">MTCD1_01245</name>
</gene>
<protein>
    <recommendedName>
        <fullName evidence="3">Porin</fullName>
    </recommendedName>
</protein>
<name>A0ABQ0MTG6_9GAMM</name>
<dbReference type="SUPFAM" id="SSF56935">
    <property type="entry name" value="Porins"/>
    <property type="match status" value="1"/>
</dbReference>
<reference evidence="1 2" key="1">
    <citation type="submission" date="2017-06" db="EMBL/GenBank/DDBJ databases">
        <title>Whole Genome Sequences of Colwellia marinimaniae MTCD1.</title>
        <authorList>
            <person name="Kusumoto H."/>
            <person name="Inoue M."/>
            <person name="Tanikawa K."/>
            <person name="Maeji H."/>
            <person name="Cameron J.H."/>
            <person name="Bartlett D.H."/>
        </authorList>
    </citation>
    <scope>NUCLEOTIDE SEQUENCE [LARGE SCALE GENOMIC DNA]</scope>
    <source>
        <strain evidence="1 2">MTCD1</strain>
    </source>
</reference>
<proteinExistence type="predicted"/>
<evidence type="ECO:0000313" key="2">
    <source>
        <dbReference type="Proteomes" id="UP000197068"/>
    </source>
</evidence>
<sequence length="430" mass="48756">MLSKLKTNAAVEVSSRVNNLSGDRSLLARTYLCTFLLAACVVTSAQAEEGTSYANSQDFQLHGFISQGLIDVNGSDFVNDDGGLSAELTEIGLNASYQLTNKFRLAAQVVYLDGGNRYSQGARVDYALLDWSAYTNESWQANVYFGRFKNNHWLYSSSRDIPFARPSIILPQSVYFDGFRDIAVGSDGIAAKLSHSTDEYGNFDWQLSYGSSPISDEQTKNILSEYAQGTAEQDYDAQASIYWQPAFSSWRFGLSLLDASFTYDQGGVGSGDVFFDSDFTFQFYTMNAIYAGEKWEFSGEIYQQRFTIDGFYSPDFQLDNIGQGFYLQSRYKLTQQLTLLARYEDFYLNKEDKDGKKLQQITGGDIPYYFAFHKDITLGVNYDITSNFSMRMEYHWVKGAGRLTPVVVPNAIINNTEDWQMWAVQLMYWF</sequence>
<dbReference type="RefSeq" id="WP_057179812.1">
    <property type="nucleotide sequence ID" value="NZ_BDQM01000007.1"/>
</dbReference>
<evidence type="ECO:0008006" key="3">
    <source>
        <dbReference type="Google" id="ProtNLM"/>
    </source>
</evidence>
<dbReference type="EMBL" id="BDQM01000007">
    <property type="protein sequence ID" value="GAW95642.1"/>
    <property type="molecule type" value="Genomic_DNA"/>
</dbReference>